<gene>
    <name evidence="1" type="ORF">JL811_00125</name>
</gene>
<dbReference type="Pfam" id="PF00702">
    <property type="entry name" value="Hydrolase"/>
    <property type="match status" value="1"/>
</dbReference>
<dbReference type="RefSeq" id="WP_202686189.1">
    <property type="nucleotide sequence ID" value="NZ_JAESVN010000001.1"/>
</dbReference>
<keyword evidence="2" id="KW-1185">Reference proteome</keyword>
<dbReference type="Gene3D" id="1.10.150.240">
    <property type="entry name" value="Putative phosphatase, domain 2"/>
    <property type="match status" value="1"/>
</dbReference>
<dbReference type="NCBIfam" id="TIGR01509">
    <property type="entry name" value="HAD-SF-IA-v3"/>
    <property type="match status" value="1"/>
</dbReference>
<dbReference type="PANTHER" id="PTHR18901">
    <property type="entry name" value="2-DEOXYGLUCOSE-6-PHOSPHATE PHOSPHATASE 2"/>
    <property type="match status" value="1"/>
</dbReference>
<reference evidence="1" key="1">
    <citation type="submission" date="2021-01" db="EMBL/GenBank/DDBJ databases">
        <title>Tabrizicola alba sp. nov. a motile alkaliphilic bacterium isolated from a soda lake.</title>
        <authorList>
            <person name="Szuroczki S."/>
            <person name="Abbaszade G."/>
            <person name="Schumann P."/>
            <person name="Toth E."/>
        </authorList>
    </citation>
    <scope>NUCLEOTIDE SEQUENCE</scope>
    <source>
        <strain evidence="1">DMG-N-6</strain>
    </source>
</reference>
<name>A0A8K0V8G0_9RHOB</name>
<protein>
    <submittedName>
        <fullName evidence="1">HAD family phosphatase</fullName>
    </submittedName>
</protein>
<comment type="caution">
    <text evidence="1">The sequence shown here is derived from an EMBL/GenBank/DDBJ whole genome shotgun (WGS) entry which is preliminary data.</text>
</comment>
<dbReference type="SUPFAM" id="SSF56784">
    <property type="entry name" value="HAD-like"/>
    <property type="match status" value="1"/>
</dbReference>
<dbReference type="InterPro" id="IPR006439">
    <property type="entry name" value="HAD-SF_hydro_IA"/>
</dbReference>
<dbReference type="InterPro" id="IPR023198">
    <property type="entry name" value="PGP-like_dom2"/>
</dbReference>
<dbReference type="Proteomes" id="UP000648908">
    <property type="component" value="Unassembled WGS sequence"/>
</dbReference>
<dbReference type="SFLD" id="SFLDG01129">
    <property type="entry name" value="C1.5:_HAD__Beta-PGM__Phosphata"/>
    <property type="match status" value="1"/>
</dbReference>
<dbReference type="EMBL" id="JAESVN010000001">
    <property type="protein sequence ID" value="MBL4915613.1"/>
    <property type="molecule type" value="Genomic_DNA"/>
</dbReference>
<evidence type="ECO:0000313" key="2">
    <source>
        <dbReference type="Proteomes" id="UP000648908"/>
    </source>
</evidence>
<sequence length="210" mass="22513">MFSAVIFDLDGTLLDTERCTGEAGLRAFSRFGIELEQDFLHCMIGKDEKACDLILGQQFPGLDITALRDDWGREIDLAYAAGIPLKPGVHELFARLDHPRALATSSSRLQARRKLDLTGLTSAFAQVVTVDDVERPKPAPDAFLLAARLLGHPPSACVAFEDSEAGAEAAHAAGMTVVQVPDILPASGRFAHLVADSLLDGARRIGLLPV</sequence>
<dbReference type="InterPro" id="IPR023214">
    <property type="entry name" value="HAD_sf"/>
</dbReference>
<dbReference type="Gene3D" id="3.40.50.1000">
    <property type="entry name" value="HAD superfamily/HAD-like"/>
    <property type="match status" value="1"/>
</dbReference>
<evidence type="ECO:0000313" key="1">
    <source>
        <dbReference type="EMBL" id="MBL4915613.1"/>
    </source>
</evidence>
<dbReference type="CDD" id="cd07505">
    <property type="entry name" value="HAD_BPGM-like"/>
    <property type="match status" value="1"/>
</dbReference>
<dbReference type="AlphaFoldDB" id="A0A8K0V8G0"/>
<accession>A0A8K0V8G0</accession>
<dbReference type="SFLD" id="SFLDS00003">
    <property type="entry name" value="Haloacid_Dehalogenase"/>
    <property type="match status" value="1"/>
</dbReference>
<dbReference type="InterPro" id="IPR036412">
    <property type="entry name" value="HAD-like_sf"/>
</dbReference>
<proteinExistence type="predicted"/>
<organism evidence="1 2">
    <name type="scientific">Szabonella alba</name>
    <dbReference type="NCBI Taxonomy" id="2804194"/>
    <lineage>
        <taxon>Bacteria</taxon>
        <taxon>Pseudomonadati</taxon>
        <taxon>Pseudomonadota</taxon>
        <taxon>Alphaproteobacteria</taxon>
        <taxon>Rhodobacterales</taxon>
        <taxon>Paracoccaceae</taxon>
        <taxon>Szabonella</taxon>
    </lineage>
</organism>
<dbReference type="PANTHER" id="PTHR18901:SF38">
    <property type="entry name" value="PSEUDOURIDINE-5'-PHOSPHATASE"/>
    <property type="match status" value="1"/>
</dbReference>
<dbReference type="PRINTS" id="PR00413">
    <property type="entry name" value="HADHALOGNASE"/>
</dbReference>